<keyword evidence="3" id="KW-1185">Reference proteome</keyword>
<evidence type="ECO:0000256" key="1">
    <source>
        <dbReference type="SAM" id="Phobius"/>
    </source>
</evidence>
<dbReference type="Pfam" id="PF13787">
    <property type="entry name" value="HXXEE"/>
    <property type="match status" value="1"/>
</dbReference>
<feature type="transmembrane region" description="Helical" evidence="1">
    <location>
        <begin position="125"/>
        <end position="143"/>
    </location>
</feature>
<evidence type="ECO:0008006" key="4">
    <source>
        <dbReference type="Google" id="ProtNLM"/>
    </source>
</evidence>
<evidence type="ECO:0000313" key="3">
    <source>
        <dbReference type="Proteomes" id="UP000678895"/>
    </source>
</evidence>
<keyword evidence="1" id="KW-0812">Transmembrane</keyword>
<keyword evidence="1" id="KW-0472">Membrane</keyword>
<dbReference type="Proteomes" id="UP000678895">
    <property type="component" value="Unassembled WGS sequence"/>
</dbReference>
<organism evidence="2 3">
    <name type="scientific">Paenibacillus apis</name>
    <dbReference type="NCBI Taxonomy" id="1792174"/>
    <lineage>
        <taxon>Bacteria</taxon>
        <taxon>Bacillati</taxon>
        <taxon>Bacillota</taxon>
        <taxon>Bacilli</taxon>
        <taxon>Bacillales</taxon>
        <taxon>Paenibacillaceae</taxon>
        <taxon>Paenibacillus</taxon>
    </lineage>
</organism>
<keyword evidence="1" id="KW-1133">Transmembrane helix</keyword>
<accession>A0A919Y804</accession>
<dbReference type="InterPro" id="IPR025671">
    <property type="entry name" value="HXXEE"/>
</dbReference>
<dbReference type="AlphaFoldDB" id="A0A919Y804"/>
<gene>
    <name evidence="2" type="ORF">J41TS4_46310</name>
</gene>
<reference evidence="2" key="1">
    <citation type="submission" date="2021-03" db="EMBL/GenBank/DDBJ databases">
        <title>Antimicrobial resistance genes in bacteria isolated from Japanese honey, and their potential for conferring macrolide and lincosamide resistance in the American foulbrood pathogen Paenibacillus larvae.</title>
        <authorList>
            <person name="Okamoto M."/>
            <person name="Kumagai M."/>
            <person name="Kanamori H."/>
            <person name="Takamatsu D."/>
        </authorList>
    </citation>
    <scope>NUCLEOTIDE SEQUENCE</scope>
    <source>
        <strain evidence="2">J41TS4</strain>
    </source>
</reference>
<comment type="caution">
    <text evidence="2">The sequence shown here is derived from an EMBL/GenBank/DDBJ whole genome shotgun (WGS) entry which is preliminary data.</text>
</comment>
<feature type="transmembrane region" description="Helical" evidence="1">
    <location>
        <begin position="155"/>
        <end position="173"/>
    </location>
</feature>
<dbReference type="EMBL" id="BORS01000024">
    <property type="protein sequence ID" value="GIO44873.1"/>
    <property type="molecule type" value="Genomic_DNA"/>
</dbReference>
<feature type="transmembrane region" description="Helical" evidence="1">
    <location>
        <begin position="74"/>
        <end position="91"/>
    </location>
</feature>
<protein>
    <recommendedName>
        <fullName evidence="4">HXXEE domain-containing protein</fullName>
    </recommendedName>
</protein>
<feature type="transmembrane region" description="Helical" evidence="1">
    <location>
        <begin position="97"/>
        <end position="118"/>
    </location>
</feature>
<name>A0A919Y804_9BACL</name>
<sequence length="184" mass="20954">MQLVLQFIDAHIDVSSLLWLFPITFMFHDFEEILTVEKWGNARGPGILKTLPGFAKKMYASSLQMNTHRFAQDVLVVYSIIVTATLLAAFFQSYFLFLAVLHLYFLHVFTHIGQALLLKMYTPGVATAIVPVLPYSLYAYYRLMSEGIVGWSDMLWGLAILVVLLPFCLLLLLKGRHRSAPPKR</sequence>
<dbReference type="RefSeq" id="WP_301630717.1">
    <property type="nucleotide sequence ID" value="NZ_BORS01000024.1"/>
</dbReference>
<proteinExistence type="predicted"/>
<evidence type="ECO:0000313" key="2">
    <source>
        <dbReference type="EMBL" id="GIO44873.1"/>
    </source>
</evidence>